<keyword evidence="2" id="KW-1185">Reference proteome</keyword>
<dbReference type="EMBL" id="JBHRWK010000024">
    <property type="protein sequence ID" value="MFC3451395.1"/>
    <property type="molecule type" value="Genomic_DNA"/>
</dbReference>
<evidence type="ECO:0000313" key="1">
    <source>
        <dbReference type="EMBL" id="MFC3451395.1"/>
    </source>
</evidence>
<sequence length="208" mass="22923">MPDRKLNAKQRAVMLVLMAEGRELSNTEMDELYGLRLTGQDREQLDDQDLVTSGRSGNGPFVLGLTDSGWGWCADELTAGRPNASRQESLGKALYAVLAGLGRYLEDVERGLADVFSCVPDESVEDRIRAIYRKLAERPGDYVSLTDLRQELNGVSRAETDKALLNLNQEEGVTLAPEEDQKLLAEHDRAAALHLGTQDIHLLAIESS</sequence>
<dbReference type="RefSeq" id="WP_378240151.1">
    <property type="nucleotide sequence ID" value="NZ_JBHRWK010000024.1"/>
</dbReference>
<name>A0ABV7NYR0_9PSEU</name>
<evidence type="ECO:0008006" key="3">
    <source>
        <dbReference type="Google" id="ProtNLM"/>
    </source>
</evidence>
<protein>
    <recommendedName>
        <fullName evidence="3">WYL domain-containing protein</fullName>
    </recommendedName>
</protein>
<proteinExistence type="predicted"/>
<dbReference type="Proteomes" id="UP001595645">
    <property type="component" value="Unassembled WGS sequence"/>
</dbReference>
<accession>A0ABV7NYR0</accession>
<reference evidence="2" key="1">
    <citation type="journal article" date="2019" name="Int. J. Syst. Evol. Microbiol.">
        <title>The Global Catalogue of Microorganisms (GCM) 10K type strain sequencing project: providing services to taxonomists for standard genome sequencing and annotation.</title>
        <authorList>
            <consortium name="The Broad Institute Genomics Platform"/>
            <consortium name="The Broad Institute Genome Sequencing Center for Infectious Disease"/>
            <person name="Wu L."/>
            <person name="Ma J."/>
        </authorList>
    </citation>
    <scope>NUCLEOTIDE SEQUENCE [LARGE SCALE GENOMIC DNA]</scope>
    <source>
        <strain evidence="2">CGMCC 4.7676</strain>
    </source>
</reference>
<comment type="caution">
    <text evidence="1">The sequence shown here is derived from an EMBL/GenBank/DDBJ whole genome shotgun (WGS) entry which is preliminary data.</text>
</comment>
<organism evidence="1 2">
    <name type="scientific">Amycolatopsis speibonae</name>
    <dbReference type="NCBI Taxonomy" id="1450224"/>
    <lineage>
        <taxon>Bacteria</taxon>
        <taxon>Bacillati</taxon>
        <taxon>Actinomycetota</taxon>
        <taxon>Actinomycetes</taxon>
        <taxon>Pseudonocardiales</taxon>
        <taxon>Pseudonocardiaceae</taxon>
        <taxon>Amycolatopsis</taxon>
    </lineage>
</organism>
<gene>
    <name evidence="1" type="ORF">ACFOSH_18340</name>
</gene>
<evidence type="ECO:0000313" key="2">
    <source>
        <dbReference type="Proteomes" id="UP001595645"/>
    </source>
</evidence>